<sequence>MEWETWWRTSSTNDELEWDYEKRGNKLNKGPGGALPRFTEREEWVCGASGLNGDDEGIEASRSPGPNNSAHNYGDQLRHHLRTGTRKELRGPSASSPHVRRVQQAILAFNTRHEDVEDDE</sequence>
<dbReference type="Proteomes" id="UP000076154">
    <property type="component" value="Unassembled WGS sequence"/>
</dbReference>
<accession>A0A369K809</accession>
<dbReference type="AlphaFoldDB" id="A0A369K809"/>
<dbReference type="EMBL" id="LUEZ02000021">
    <property type="protein sequence ID" value="RDB27026.1"/>
    <property type="molecule type" value="Genomic_DNA"/>
</dbReference>
<gene>
    <name evidence="2" type="ORF">Hypma_004941</name>
</gene>
<name>A0A369K809_HYPMA</name>
<organism evidence="2 3">
    <name type="scientific">Hypsizygus marmoreus</name>
    <name type="common">White beech mushroom</name>
    <name type="synonym">Agaricus marmoreus</name>
    <dbReference type="NCBI Taxonomy" id="39966"/>
    <lineage>
        <taxon>Eukaryota</taxon>
        <taxon>Fungi</taxon>
        <taxon>Dikarya</taxon>
        <taxon>Basidiomycota</taxon>
        <taxon>Agaricomycotina</taxon>
        <taxon>Agaricomycetes</taxon>
        <taxon>Agaricomycetidae</taxon>
        <taxon>Agaricales</taxon>
        <taxon>Tricholomatineae</taxon>
        <taxon>Lyophyllaceae</taxon>
        <taxon>Hypsizygus</taxon>
    </lineage>
</organism>
<feature type="region of interest" description="Disordered" evidence="1">
    <location>
        <begin position="48"/>
        <end position="100"/>
    </location>
</feature>
<evidence type="ECO:0000256" key="1">
    <source>
        <dbReference type="SAM" id="MobiDB-lite"/>
    </source>
</evidence>
<protein>
    <submittedName>
        <fullName evidence="2">Uncharacterized protein</fullName>
    </submittedName>
</protein>
<evidence type="ECO:0000313" key="3">
    <source>
        <dbReference type="Proteomes" id="UP000076154"/>
    </source>
</evidence>
<reference evidence="2" key="1">
    <citation type="submission" date="2018-04" db="EMBL/GenBank/DDBJ databases">
        <title>Whole genome sequencing of Hypsizygus marmoreus.</title>
        <authorList>
            <person name="Choi I.-G."/>
            <person name="Min B."/>
            <person name="Kim J.-G."/>
            <person name="Kim S."/>
            <person name="Oh Y.-L."/>
            <person name="Kong W.-S."/>
            <person name="Park H."/>
            <person name="Jeong J."/>
            <person name="Song E.-S."/>
        </authorList>
    </citation>
    <scope>NUCLEOTIDE SEQUENCE [LARGE SCALE GENOMIC DNA]</scope>
    <source>
        <strain evidence="2">51987-8</strain>
    </source>
</reference>
<evidence type="ECO:0000313" key="2">
    <source>
        <dbReference type="EMBL" id="RDB27026.1"/>
    </source>
</evidence>
<keyword evidence="3" id="KW-1185">Reference proteome</keyword>
<comment type="caution">
    <text evidence="2">The sequence shown here is derived from an EMBL/GenBank/DDBJ whole genome shotgun (WGS) entry which is preliminary data.</text>
</comment>
<dbReference type="InParanoid" id="A0A369K809"/>
<proteinExistence type="predicted"/>